<reference evidence="4" key="1">
    <citation type="submission" date="2016-06" db="UniProtKB">
        <authorList>
            <consortium name="WormBaseParasite"/>
        </authorList>
    </citation>
    <scope>IDENTIFICATION</scope>
</reference>
<dbReference type="EMBL" id="UZAN01046536">
    <property type="protein sequence ID" value="VDP84273.1"/>
    <property type="molecule type" value="Genomic_DNA"/>
</dbReference>
<accession>A0A183APF0</accession>
<name>A0A183APF0_9TREM</name>
<dbReference type="OrthoDB" id="10595156at2759"/>
<dbReference type="WBParaSite" id="ECPE_0000886301-mRNA-1">
    <property type="protein sequence ID" value="ECPE_0000886301-mRNA-1"/>
    <property type="gene ID" value="ECPE_0000886301"/>
</dbReference>
<dbReference type="Proteomes" id="UP000272942">
    <property type="component" value="Unassembled WGS sequence"/>
</dbReference>
<sequence length="364" mass="40020">MDLEVNGVRCRALIDTGSLKIMRKIGKGASEVCRPLKQLDEDGNLVLSDYEIVGSLENESRDLLLAFLPSANETTELYRFPFVRLTVRKVTDVPVDGHSTSVCESEEPTLKSISDRLDQLTSTVASLADSATPNRRSSRATTVRKSFTNGHSTPPIKLSSPEDKKPSVSSAKSKGRSPNPIIAKASATLPHTHLSDSSHSLFTDRLNDTIDDVLSCIRRGKDGRLFDGIKAKLFANLDALPPPSAQIVESTAEVISHAKSPSKINPRKRTVSSDFLDQPCEIAAPSPTKMRFTPITHHASISQNDRLNSNNPTVVHIRSEEDELNDLLESLARKEAAKDARQEVKNKIAWTKRHQQKSSQNEVS</sequence>
<proteinExistence type="predicted"/>
<keyword evidence="3" id="KW-1185">Reference proteome</keyword>
<evidence type="ECO:0000313" key="3">
    <source>
        <dbReference type="Proteomes" id="UP000272942"/>
    </source>
</evidence>
<evidence type="ECO:0000256" key="1">
    <source>
        <dbReference type="SAM" id="MobiDB-lite"/>
    </source>
</evidence>
<organism evidence="4">
    <name type="scientific">Echinostoma caproni</name>
    <dbReference type="NCBI Taxonomy" id="27848"/>
    <lineage>
        <taxon>Eukaryota</taxon>
        <taxon>Metazoa</taxon>
        <taxon>Spiralia</taxon>
        <taxon>Lophotrochozoa</taxon>
        <taxon>Platyhelminthes</taxon>
        <taxon>Trematoda</taxon>
        <taxon>Digenea</taxon>
        <taxon>Plagiorchiida</taxon>
        <taxon>Echinostomata</taxon>
        <taxon>Echinostomatoidea</taxon>
        <taxon>Echinostomatidae</taxon>
        <taxon>Echinostoma</taxon>
    </lineage>
</organism>
<protein>
    <submittedName>
        <fullName evidence="2 4">Uncharacterized protein</fullName>
    </submittedName>
</protein>
<feature type="compositionally biased region" description="Polar residues" evidence="1">
    <location>
        <begin position="127"/>
        <end position="152"/>
    </location>
</feature>
<dbReference type="AlphaFoldDB" id="A0A183APF0"/>
<evidence type="ECO:0000313" key="4">
    <source>
        <dbReference type="WBParaSite" id="ECPE_0000886301-mRNA-1"/>
    </source>
</evidence>
<reference evidence="2 3" key="2">
    <citation type="submission" date="2018-11" db="EMBL/GenBank/DDBJ databases">
        <authorList>
            <consortium name="Pathogen Informatics"/>
        </authorList>
    </citation>
    <scope>NUCLEOTIDE SEQUENCE [LARGE SCALE GENOMIC DNA]</scope>
    <source>
        <strain evidence="2 3">Egypt</strain>
    </source>
</reference>
<feature type="region of interest" description="Disordered" evidence="1">
    <location>
        <begin position="127"/>
        <end position="181"/>
    </location>
</feature>
<gene>
    <name evidence="2" type="ORF">ECPE_LOCUS8835</name>
</gene>
<evidence type="ECO:0000313" key="2">
    <source>
        <dbReference type="EMBL" id="VDP84273.1"/>
    </source>
</evidence>
<feature type="region of interest" description="Disordered" evidence="1">
    <location>
        <begin position="338"/>
        <end position="364"/>
    </location>
</feature>